<evidence type="ECO:0008006" key="3">
    <source>
        <dbReference type="Google" id="ProtNLM"/>
    </source>
</evidence>
<accession>L1LG99</accession>
<sequence>MSSQFIKESLKSKIVHDETNYFENRKLLQQSAQHLAGNLEKYDIDTLLVIFLLSIDISKDYRCDLLNTKLIEMLIARSKESFDFNTRFGMEPSPYIFKYLSNDKVDNIKAEGVHLIYMFGSFHHFQLEELLKQHFDFFSVSINSYLIKYSIEQLLLLAEHITQLHKFDRCSVLFQKCIAAICDLVEQGGTNLPTTQYTKILKQLGHFGGKNSFLTKRLNNLISSSISNDSSTNFGELHLSTMIEERYKIAKNHLDLLHTFLLTGLFENGTIIESLLTSIMKFCLFYFQSTSKICRTNPIDDIPYNYNIESKFSSILYAKYPNKVLRSQPMEFNDKRVPEDSNDRFLMIEAALSRLLFSNEMSFCRKLKHCEIYIRTFYPSIYRNISGDLQKFMTSISLHKYKDTGFYSHYDHNLYNYLRKLDYKPCRLIVDNIFPINCLDHKRKLFIEILEKCDIYHEKMLDFKLKYLCSLGWNSVIINHSDWIDLPEESRIRLLREKINSIST</sequence>
<dbReference type="AlphaFoldDB" id="L1LG99"/>
<gene>
    <name evidence="1" type="ORF">BEWA_043060</name>
</gene>
<name>L1LG99_THEEQ</name>
<dbReference type="KEGG" id="beq:BEWA_043060"/>
<protein>
    <recommendedName>
        <fullName evidence="3">RAP domain-containing protein</fullName>
    </recommendedName>
</protein>
<dbReference type="eggNOG" id="ENOG502QXFZ">
    <property type="taxonomic scope" value="Eukaryota"/>
</dbReference>
<organism evidence="1 2">
    <name type="scientific">Theileria equi strain WA</name>
    <dbReference type="NCBI Taxonomy" id="1537102"/>
    <lineage>
        <taxon>Eukaryota</taxon>
        <taxon>Sar</taxon>
        <taxon>Alveolata</taxon>
        <taxon>Apicomplexa</taxon>
        <taxon>Aconoidasida</taxon>
        <taxon>Piroplasmida</taxon>
        <taxon>Theileriidae</taxon>
        <taxon>Theileria</taxon>
    </lineage>
</organism>
<comment type="caution">
    <text evidence="1">The sequence shown here is derived from an EMBL/GenBank/DDBJ whole genome shotgun (WGS) entry which is preliminary data.</text>
</comment>
<proteinExistence type="predicted"/>
<evidence type="ECO:0000313" key="2">
    <source>
        <dbReference type="Proteomes" id="UP000031512"/>
    </source>
</evidence>
<evidence type="ECO:0000313" key="1">
    <source>
        <dbReference type="EMBL" id="EKX74265.1"/>
    </source>
</evidence>
<dbReference type="EMBL" id="ACOU01000002">
    <property type="protein sequence ID" value="EKX74265.1"/>
    <property type="molecule type" value="Genomic_DNA"/>
</dbReference>
<dbReference type="Proteomes" id="UP000031512">
    <property type="component" value="Unassembled WGS sequence"/>
</dbReference>
<dbReference type="VEuPathDB" id="PiroplasmaDB:BEWA_043060"/>
<dbReference type="OrthoDB" id="364543at2759"/>
<dbReference type="RefSeq" id="XP_004833717.1">
    <property type="nucleotide sequence ID" value="XM_004833660.1"/>
</dbReference>
<keyword evidence="2" id="KW-1185">Reference proteome</keyword>
<reference evidence="1 2" key="1">
    <citation type="journal article" date="2012" name="BMC Genomics">
        <title>Comparative genomic analysis and phylogenetic position of Theileria equi.</title>
        <authorList>
            <person name="Kappmeyer L.S."/>
            <person name="Thiagarajan M."/>
            <person name="Herndon D.R."/>
            <person name="Ramsay J.D."/>
            <person name="Caler E."/>
            <person name="Djikeng A."/>
            <person name="Gillespie J.J."/>
            <person name="Lau A.O."/>
            <person name="Roalson E.H."/>
            <person name="Silva J.C."/>
            <person name="Silva M.G."/>
            <person name="Suarez C.E."/>
            <person name="Ueti M.W."/>
            <person name="Nene V.M."/>
            <person name="Mealey R.H."/>
            <person name="Knowles D.P."/>
            <person name="Brayton K.A."/>
        </authorList>
    </citation>
    <scope>NUCLEOTIDE SEQUENCE [LARGE SCALE GENOMIC DNA]</scope>
    <source>
        <strain evidence="1 2">WA</strain>
    </source>
</reference>
<dbReference type="GeneID" id="15807713"/>